<dbReference type="GO" id="GO:0052689">
    <property type="term" value="F:carboxylic ester hydrolase activity"/>
    <property type="evidence" value="ECO:0007669"/>
    <property type="project" value="UniProtKB-KW"/>
</dbReference>
<dbReference type="Gene3D" id="3.40.50.1820">
    <property type="entry name" value="alpha/beta hydrolase"/>
    <property type="match status" value="1"/>
</dbReference>
<feature type="domain" description="Carboxylesterase type B" evidence="7">
    <location>
        <begin position="28"/>
        <end position="545"/>
    </location>
</feature>
<evidence type="ECO:0000256" key="2">
    <source>
        <dbReference type="ARBA" id="ARBA00022487"/>
    </source>
</evidence>
<keyword evidence="2" id="KW-0719">Serine esterase</keyword>
<dbReference type="GeneID" id="115879482"/>
<dbReference type="InterPro" id="IPR029058">
    <property type="entry name" value="AB_hydrolase_fold"/>
</dbReference>
<name>A0A6J2XL51_SITOR</name>
<dbReference type="SUPFAM" id="SSF53474">
    <property type="entry name" value="alpha/beta-Hydrolases"/>
    <property type="match status" value="1"/>
</dbReference>
<dbReference type="PANTHER" id="PTHR11559">
    <property type="entry name" value="CARBOXYLESTERASE"/>
    <property type="match status" value="1"/>
</dbReference>
<evidence type="ECO:0000256" key="5">
    <source>
        <dbReference type="ARBA" id="ARBA00023180"/>
    </source>
</evidence>
<keyword evidence="5" id="KW-0325">Glycoprotein</keyword>
<keyword evidence="8" id="KW-1185">Reference proteome</keyword>
<comment type="similarity">
    <text evidence="1 6">Belongs to the type-B carboxylesterase/lipase family.</text>
</comment>
<dbReference type="Pfam" id="PF00135">
    <property type="entry name" value="COesterase"/>
    <property type="match status" value="1"/>
</dbReference>
<dbReference type="EC" id="3.1.1.-" evidence="6"/>
<dbReference type="PROSITE" id="PS00941">
    <property type="entry name" value="CARBOXYLESTERASE_B_2"/>
    <property type="match status" value="1"/>
</dbReference>
<protein>
    <recommendedName>
        <fullName evidence="6">Carboxylic ester hydrolase</fullName>
        <ecNumber evidence="6">3.1.1.-</ecNumber>
    </recommendedName>
</protein>
<dbReference type="OrthoDB" id="19653at2759"/>
<reference evidence="9" key="1">
    <citation type="submission" date="2025-08" db="UniProtKB">
        <authorList>
            <consortium name="RefSeq"/>
        </authorList>
    </citation>
    <scope>IDENTIFICATION</scope>
    <source>
        <tissue evidence="9">Gonads</tissue>
    </source>
</reference>
<organism evidence="8 9">
    <name type="scientific">Sitophilus oryzae</name>
    <name type="common">Rice weevil</name>
    <name type="synonym">Curculio oryzae</name>
    <dbReference type="NCBI Taxonomy" id="7048"/>
    <lineage>
        <taxon>Eukaryota</taxon>
        <taxon>Metazoa</taxon>
        <taxon>Ecdysozoa</taxon>
        <taxon>Arthropoda</taxon>
        <taxon>Hexapoda</taxon>
        <taxon>Insecta</taxon>
        <taxon>Pterygota</taxon>
        <taxon>Neoptera</taxon>
        <taxon>Endopterygota</taxon>
        <taxon>Coleoptera</taxon>
        <taxon>Polyphaga</taxon>
        <taxon>Cucujiformia</taxon>
        <taxon>Curculionidae</taxon>
        <taxon>Dryophthorinae</taxon>
        <taxon>Sitophilus</taxon>
    </lineage>
</organism>
<keyword evidence="4" id="KW-1015">Disulfide bond</keyword>
<evidence type="ECO:0000256" key="4">
    <source>
        <dbReference type="ARBA" id="ARBA00023157"/>
    </source>
</evidence>
<dbReference type="AlphaFoldDB" id="A0A6J2XL51"/>
<dbReference type="InterPro" id="IPR002018">
    <property type="entry name" value="CarbesteraseB"/>
</dbReference>
<gene>
    <name evidence="9" type="primary">LOC115879482</name>
</gene>
<proteinExistence type="inferred from homology"/>
<evidence type="ECO:0000259" key="7">
    <source>
        <dbReference type="Pfam" id="PF00135"/>
    </source>
</evidence>
<accession>A0A6J2XL51</accession>
<keyword evidence="3 6" id="KW-0378">Hydrolase</keyword>
<dbReference type="InterPro" id="IPR019819">
    <property type="entry name" value="Carboxylesterase_B_CS"/>
</dbReference>
<dbReference type="KEGG" id="soy:115879482"/>
<evidence type="ECO:0000313" key="8">
    <source>
        <dbReference type="Proteomes" id="UP000504635"/>
    </source>
</evidence>
<evidence type="ECO:0000313" key="9">
    <source>
        <dbReference type="RefSeq" id="XP_030752238.1"/>
    </source>
</evidence>
<dbReference type="InterPro" id="IPR050309">
    <property type="entry name" value="Type-B_Carboxylest/Lipase"/>
</dbReference>
<dbReference type="PROSITE" id="PS00122">
    <property type="entry name" value="CARBOXYLESTERASE_B_1"/>
    <property type="match status" value="1"/>
</dbReference>
<sequence length="560" mass="62273">MQCVTIIVIMKVFLTIFCIVKWTLAADLQITLPYGTIDGHELTSPGNVTFRAFQGIPYAATPVGTLRFQAPQAPASWDGVKETVKDSHTCFSVKNDSDEENEDCLYINVFTPILSIENVTKLAVMVWIYGGAYRTGSSKYNNFGPDFLIEKDVVVVTFNYRVGPFGFLATEDGLVPGNAGLKDQAFALQWVHDNINLFGGDPEKVVIFGQSAGGSSVGYQLLYKKNEGLFRGGILQSGSPLSTFSYMGDISARAYAFDLASQINNTIDFQNDTTVLLEFLLGVTGRQIDTASTKTTVTPRPLPVIEEEHDGAIITKESFELLAAGEFLKIPIMIGSTSEEDIVAATDLAKMEAELEKATNQHSRLVPIDFKVKDGVSKDDVGDKIYNLYFDGVSSEERLGHLFRYHSHNQYTKPVTKHAELASNLTDVYFYIFSHDGPMGNFSITVPGADKVGHSEDTKYLWKVTSKSYQNGDLSQFPTGDVIAHKRLIELWTNFAKYLNPTPEQSDLLQNITWPKVAPGNFQYLDIGDDLVVLKNPKAPYYQSWSDYYDLYAKRPFTTF</sequence>
<dbReference type="InParanoid" id="A0A6J2XL51"/>
<dbReference type="RefSeq" id="XP_030752238.1">
    <property type="nucleotide sequence ID" value="XM_030896378.1"/>
</dbReference>
<dbReference type="InterPro" id="IPR019826">
    <property type="entry name" value="Carboxylesterase_B_AS"/>
</dbReference>
<evidence type="ECO:0000256" key="3">
    <source>
        <dbReference type="ARBA" id="ARBA00022801"/>
    </source>
</evidence>
<evidence type="ECO:0000256" key="1">
    <source>
        <dbReference type="ARBA" id="ARBA00005964"/>
    </source>
</evidence>
<dbReference type="Proteomes" id="UP000504635">
    <property type="component" value="Unplaced"/>
</dbReference>
<evidence type="ECO:0000256" key="6">
    <source>
        <dbReference type="RuleBase" id="RU361235"/>
    </source>
</evidence>